<reference evidence="1 2" key="1">
    <citation type="submission" date="2016-03" db="EMBL/GenBank/DDBJ databases">
        <title>Whole genome sequencing of Grifola frondosa 9006-11.</title>
        <authorList>
            <person name="Min B."/>
            <person name="Park H."/>
            <person name="Kim J.-G."/>
            <person name="Cho H."/>
            <person name="Oh Y.-L."/>
            <person name="Kong W.-S."/>
            <person name="Choi I.-G."/>
        </authorList>
    </citation>
    <scope>NUCLEOTIDE SEQUENCE [LARGE SCALE GENOMIC DNA]</scope>
    <source>
        <strain evidence="1 2">9006-11</strain>
    </source>
</reference>
<dbReference type="Gene3D" id="1.10.510.10">
    <property type="entry name" value="Transferase(Phosphotransferase) domain 1"/>
    <property type="match status" value="1"/>
</dbReference>
<organism evidence="1 2">
    <name type="scientific">Grifola frondosa</name>
    <name type="common">Maitake</name>
    <name type="synonym">Polyporus frondosus</name>
    <dbReference type="NCBI Taxonomy" id="5627"/>
    <lineage>
        <taxon>Eukaryota</taxon>
        <taxon>Fungi</taxon>
        <taxon>Dikarya</taxon>
        <taxon>Basidiomycota</taxon>
        <taxon>Agaricomycotina</taxon>
        <taxon>Agaricomycetes</taxon>
        <taxon>Polyporales</taxon>
        <taxon>Grifolaceae</taxon>
        <taxon>Grifola</taxon>
    </lineage>
</organism>
<dbReference type="PANTHER" id="PTHR37171">
    <property type="entry name" value="SERINE/THREONINE-PROTEIN KINASE YRZF-RELATED"/>
    <property type="match status" value="1"/>
</dbReference>
<evidence type="ECO:0008006" key="3">
    <source>
        <dbReference type="Google" id="ProtNLM"/>
    </source>
</evidence>
<dbReference type="STRING" id="5627.A0A1C7MCB0"/>
<name>A0A1C7MCB0_GRIFR</name>
<dbReference type="SUPFAM" id="SSF56112">
    <property type="entry name" value="Protein kinase-like (PK-like)"/>
    <property type="match status" value="1"/>
</dbReference>
<protein>
    <recommendedName>
        <fullName evidence="3">Protein kinase domain-containing protein</fullName>
    </recommendedName>
</protein>
<dbReference type="EMBL" id="LUGG01000005">
    <property type="protein sequence ID" value="OBZ74442.1"/>
    <property type="molecule type" value="Genomic_DNA"/>
</dbReference>
<gene>
    <name evidence="1" type="ORF">A0H81_05259</name>
</gene>
<evidence type="ECO:0000313" key="2">
    <source>
        <dbReference type="Proteomes" id="UP000092993"/>
    </source>
</evidence>
<comment type="caution">
    <text evidence="1">The sequence shown here is derived from an EMBL/GenBank/DDBJ whole genome shotgun (WGS) entry which is preliminary data.</text>
</comment>
<keyword evidence="2" id="KW-1185">Reference proteome</keyword>
<evidence type="ECO:0000313" key="1">
    <source>
        <dbReference type="EMBL" id="OBZ74442.1"/>
    </source>
</evidence>
<dbReference type="InterPro" id="IPR052396">
    <property type="entry name" value="Meiotic_Drive_Suppr_Kinase"/>
</dbReference>
<sequence length="253" mass="28983">MEPRDVVFKIAYGKKAINRMRREAGVYRRELKDLQGEFVPRFYGLFEGVTDDRRTGCLVLGYIGKTLEYYLYAMNRKFRCAVMQAILMIHCAGVEHRDFDEQNIVVDENNKPFIIDFDSSEPHECGLAMRIKFGAKEPERHELGCDELYEAAEMAEAWTPRLVFYIRRCVPIEFAKDVETLMTRAPKGISPTDARCAAEATLQDLDEWCCANASNSISSRLESSGASAIPGHWEHSKRRLRVDQSVIVRFAPE</sequence>
<dbReference type="PANTHER" id="PTHR37171:SF1">
    <property type="entry name" value="SERINE_THREONINE-PROTEIN KINASE YRZF-RELATED"/>
    <property type="match status" value="1"/>
</dbReference>
<dbReference type="OrthoDB" id="2804112at2759"/>
<dbReference type="InterPro" id="IPR011009">
    <property type="entry name" value="Kinase-like_dom_sf"/>
</dbReference>
<accession>A0A1C7MCB0</accession>
<proteinExistence type="predicted"/>
<dbReference type="Proteomes" id="UP000092993">
    <property type="component" value="Unassembled WGS sequence"/>
</dbReference>
<dbReference type="OMA" id="CCANASN"/>
<dbReference type="AlphaFoldDB" id="A0A1C7MCB0"/>